<gene>
    <name evidence="1" type="ORF">ROZALSC1DRAFT_30755</name>
</gene>
<evidence type="ECO:0000313" key="1">
    <source>
        <dbReference type="EMBL" id="RKP17438.1"/>
    </source>
</evidence>
<feature type="non-terminal residue" evidence="1">
    <location>
        <position position="1"/>
    </location>
</feature>
<evidence type="ECO:0000313" key="2">
    <source>
        <dbReference type="Proteomes" id="UP000281549"/>
    </source>
</evidence>
<reference evidence="2" key="1">
    <citation type="journal article" date="2018" name="Nat. Microbiol.">
        <title>Leveraging single-cell genomics to expand the fungal tree of life.</title>
        <authorList>
            <person name="Ahrendt S.R."/>
            <person name="Quandt C.A."/>
            <person name="Ciobanu D."/>
            <person name="Clum A."/>
            <person name="Salamov A."/>
            <person name="Andreopoulos B."/>
            <person name="Cheng J.F."/>
            <person name="Woyke T."/>
            <person name="Pelin A."/>
            <person name="Henrissat B."/>
            <person name="Reynolds N.K."/>
            <person name="Benny G.L."/>
            <person name="Smith M.E."/>
            <person name="James T.Y."/>
            <person name="Grigoriev I.V."/>
        </authorList>
    </citation>
    <scope>NUCLEOTIDE SEQUENCE [LARGE SCALE GENOMIC DNA]</scope>
    <source>
        <strain evidence="2">CSF55</strain>
    </source>
</reference>
<dbReference type="Proteomes" id="UP000281549">
    <property type="component" value="Unassembled WGS sequence"/>
</dbReference>
<accession>A0A4P9YEA2</accession>
<protein>
    <submittedName>
        <fullName evidence="1">Uncharacterized protein</fullName>
    </submittedName>
</protein>
<dbReference type="EMBL" id="ML005841">
    <property type="protein sequence ID" value="RKP17438.1"/>
    <property type="molecule type" value="Genomic_DNA"/>
</dbReference>
<dbReference type="AlphaFoldDB" id="A0A4P9YEA2"/>
<organism evidence="1 2">
    <name type="scientific">Rozella allomycis (strain CSF55)</name>
    <dbReference type="NCBI Taxonomy" id="988480"/>
    <lineage>
        <taxon>Eukaryota</taxon>
        <taxon>Fungi</taxon>
        <taxon>Fungi incertae sedis</taxon>
        <taxon>Cryptomycota</taxon>
        <taxon>Cryptomycota incertae sedis</taxon>
        <taxon>Rozella</taxon>
    </lineage>
</organism>
<sequence>VSIQSSLVTEIRDGKEEEEYWAKIKGRAFTNLTQILWKEEQRTVIVIFFRNKLPNGRHGCLQIQIKEDHFGKSRRTRKCTRDSQMQIHAEEDKRFKRHLQRASRKRCFIKQAR</sequence>
<name>A0A4P9YEA2_ROZAC</name>
<proteinExistence type="predicted"/>